<gene>
    <name evidence="2" type="ORF">CIRG_06587</name>
</gene>
<feature type="region of interest" description="Disordered" evidence="1">
    <location>
        <begin position="1"/>
        <end position="23"/>
    </location>
</feature>
<dbReference type="Proteomes" id="UP000054565">
    <property type="component" value="Unassembled WGS sequence"/>
</dbReference>
<evidence type="ECO:0000256" key="1">
    <source>
        <dbReference type="SAM" id="MobiDB-lite"/>
    </source>
</evidence>
<evidence type="ECO:0000313" key="2">
    <source>
        <dbReference type="EMBL" id="KMP06906.1"/>
    </source>
</evidence>
<reference evidence="3" key="1">
    <citation type="journal article" date="2010" name="Genome Res.">
        <title>Population genomic sequencing of Coccidioides fungi reveals recent hybridization and transposon control.</title>
        <authorList>
            <person name="Neafsey D.E."/>
            <person name="Barker B.M."/>
            <person name="Sharpton T.J."/>
            <person name="Stajich J.E."/>
            <person name="Park D.J."/>
            <person name="Whiston E."/>
            <person name="Hung C.-Y."/>
            <person name="McMahan C."/>
            <person name="White J."/>
            <person name="Sykes S."/>
            <person name="Heiman D."/>
            <person name="Young S."/>
            <person name="Zeng Q."/>
            <person name="Abouelleil A."/>
            <person name="Aftuck L."/>
            <person name="Bessette D."/>
            <person name="Brown A."/>
            <person name="FitzGerald M."/>
            <person name="Lui A."/>
            <person name="Macdonald J.P."/>
            <person name="Priest M."/>
            <person name="Orbach M.J."/>
            <person name="Galgiani J.N."/>
            <person name="Kirkland T.N."/>
            <person name="Cole G.T."/>
            <person name="Birren B.W."/>
            <person name="Henn M.R."/>
            <person name="Taylor J.W."/>
            <person name="Rounsley S.D."/>
        </authorList>
    </citation>
    <scope>NUCLEOTIDE SEQUENCE [LARGE SCALE GENOMIC DNA]</scope>
    <source>
        <strain evidence="3">RMSCC 2394</strain>
    </source>
</reference>
<accession>A0A0J6YDZ5</accession>
<organism evidence="2 3">
    <name type="scientific">Coccidioides immitis RMSCC 2394</name>
    <dbReference type="NCBI Taxonomy" id="404692"/>
    <lineage>
        <taxon>Eukaryota</taxon>
        <taxon>Fungi</taxon>
        <taxon>Dikarya</taxon>
        <taxon>Ascomycota</taxon>
        <taxon>Pezizomycotina</taxon>
        <taxon>Eurotiomycetes</taxon>
        <taxon>Eurotiomycetidae</taxon>
        <taxon>Onygenales</taxon>
        <taxon>Onygenaceae</taxon>
        <taxon>Coccidioides</taxon>
    </lineage>
</organism>
<evidence type="ECO:0000313" key="3">
    <source>
        <dbReference type="Proteomes" id="UP000054565"/>
    </source>
</evidence>
<name>A0A0J6YDZ5_COCIT</name>
<sequence length="120" mass="13103">MHEQKTKKKVKKRHEPWDAGAAPGIGRLRTLEGIGKRLRSNSGRQVLVGRCSQSGLRKWVVGAQPSGSSRLMESVKLCPLATERLACGLNQSSTGQPVRSQFTGRSLTAPVLIGGRRRMK</sequence>
<dbReference type="EMBL" id="DS028096">
    <property type="protein sequence ID" value="KMP06906.1"/>
    <property type="molecule type" value="Genomic_DNA"/>
</dbReference>
<proteinExistence type="predicted"/>
<feature type="compositionally biased region" description="Basic residues" evidence="1">
    <location>
        <begin position="1"/>
        <end position="14"/>
    </location>
</feature>
<protein>
    <submittedName>
        <fullName evidence="2">Uncharacterized protein</fullName>
    </submittedName>
</protein>
<dbReference type="AlphaFoldDB" id="A0A0J6YDZ5"/>